<evidence type="ECO:0000256" key="7">
    <source>
        <dbReference type="SAM" id="MobiDB-lite"/>
    </source>
</evidence>
<evidence type="ECO:0000256" key="5">
    <source>
        <dbReference type="ARBA" id="ARBA00022777"/>
    </source>
</evidence>
<dbReference type="EMBL" id="BPQV01000015">
    <property type="protein sequence ID" value="GJE29354.1"/>
    <property type="molecule type" value="Genomic_DNA"/>
</dbReference>
<dbReference type="PROSITE" id="PS50112">
    <property type="entry name" value="PAS"/>
    <property type="match status" value="1"/>
</dbReference>
<comment type="caution">
    <text evidence="13">The sequence shown here is derived from an EMBL/GenBank/DDBJ whole genome shotgun (WGS) entry which is preliminary data.</text>
</comment>
<dbReference type="CDD" id="cd16922">
    <property type="entry name" value="HATPase_EvgS-ArcB-TorS-like"/>
    <property type="match status" value="1"/>
</dbReference>
<evidence type="ECO:0000256" key="4">
    <source>
        <dbReference type="ARBA" id="ARBA00022679"/>
    </source>
</evidence>
<dbReference type="InterPro" id="IPR036097">
    <property type="entry name" value="HisK_dim/P_sf"/>
</dbReference>
<dbReference type="SMART" id="SM00091">
    <property type="entry name" value="PAS"/>
    <property type="match status" value="2"/>
</dbReference>
<dbReference type="InterPro" id="IPR005467">
    <property type="entry name" value="His_kinase_dom"/>
</dbReference>
<dbReference type="Gene3D" id="3.30.565.10">
    <property type="entry name" value="Histidine kinase-like ATPase, C-terminal domain"/>
    <property type="match status" value="1"/>
</dbReference>
<dbReference type="SMART" id="SM00086">
    <property type="entry name" value="PAC"/>
    <property type="match status" value="1"/>
</dbReference>
<keyword evidence="8" id="KW-0812">Transmembrane</keyword>
<evidence type="ECO:0000259" key="11">
    <source>
        <dbReference type="PROSITE" id="PS50112"/>
    </source>
</evidence>
<dbReference type="PROSITE" id="PS50109">
    <property type="entry name" value="HIS_KIN"/>
    <property type="match status" value="1"/>
</dbReference>
<dbReference type="Gene3D" id="3.40.50.2300">
    <property type="match status" value="2"/>
</dbReference>
<dbReference type="InterPro" id="IPR004358">
    <property type="entry name" value="Sig_transdc_His_kin-like_C"/>
</dbReference>
<dbReference type="SUPFAM" id="SSF55785">
    <property type="entry name" value="PYP-like sensor domain (PAS domain)"/>
    <property type="match status" value="1"/>
</dbReference>
<sequence length="991" mass="107424">MPAPIAALRRRFRRQSRVPAAFVNSPLAFGLMILALLAAGWNYLVGESSRERVRQANEVLIEVERLFSAIKDLETGERGFVIVGGENYLGPYEGAREAIAKSRAVLREITHGAPSSPLTGGRTLNTLVDEKLAFAAKAVALRREAGFEAATEFVRTGEGKRIMDAIRAEVGLIRAHLAARIGEIERKDRLRGLVLALLTGAAAWSAVILLAGLLLLRRKEGMRMSALLDGVLENAPVGLGFLDRALKLQHMNRTLEIMSGRGLGASLDRPVWAAVPALEEMLSAPLNAALTHGLVTSDVDVPVPTPSAPGGVRRFVMSFYPLQVKAEDGGAEIEGVGLVVSDETLRRQAEAETRRSEERFRSLVEATASIVWSAHPDGSLAPRQADWTRFTGQDEAAYAGAGWLEAVHPDDREQTRAAWAQAMADSGFYENAHRLRRHDGVYRHMLARAVPILGEDGAIREWVGTHADVSEQKEAALAIAAAKEAAEEANAAKSQFIANMSHELRTPLSAVIGYAEMLQEELEDLGEPQLTADMRKIESNARHLLGLINDVLDLSKIEAERMEVFPEAFAVDEALREVAASVEGLIAKKGNAFELAIARDVGMAYTDQTKLRQCLVNLLGNAAKFTEGGTVRLEAERRREGGTTWLVLRVADTGIGMSESQVERLFERFTQADASTTRRFGGTGLGLSLTRAFAQMLGGEVGVASKEGEGTTFTLRVPARYAGPGDVPAQAPAEPGSAPEYGEPSAPHVLVIDDDASTRDLLARFLARDGYAVSTAGDGRAGLERARALRPRVILLDVTMPLMDGWSVLRALRADPALAEIPVIMVTVLDEQHLAFSLGATDYLHKPIEWSALKETMDRFRPNGGGGPVLVVDDDAEARERMEKVLLREGFAVRCAEHGKAGLEAVEAERPCLILLDLMMPELDGFGFLRGLRARPEWRDIPVVILTAKDVSADDRRRLAGQADRVIRKGALSLSDLAQEVRDLVPAAPAA</sequence>
<dbReference type="PANTHER" id="PTHR43047:SF72">
    <property type="entry name" value="OSMOSENSING HISTIDINE PROTEIN KINASE SLN1"/>
    <property type="match status" value="1"/>
</dbReference>
<evidence type="ECO:0000313" key="14">
    <source>
        <dbReference type="Proteomes" id="UP001055156"/>
    </source>
</evidence>
<feature type="modified residue" description="4-aspartylphosphate" evidence="6">
    <location>
        <position position="797"/>
    </location>
</feature>
<evidence type="ECO:0000256" key="6">
    <source>
        <dbReference type="PROSITE-ProRule" id="PRU00169"/>
    </source>
</evidence>
<dbReference type="Pfam" id="PF05227">
    <property type="entry name" value="CHASE3"/>
    <property type="match status" value="1"/>
</dbReference>
<proteinExistence type="predicted"/>
<feature type="domain" description="Histidine kinase" evidence="9">
    <location>
        <begin position="499"/>
        <end position="721"/>
    </location>
</feature>
<dbReference type="NCBIfam" id="TIGR00229">
    <property type="entry name" value="sensory_box"/>
    <property type="match status" value="1"/>
</dbReference>
<feature type="domain" description="Response regulatory" evidence="10">
    <location>
        <begin position="868"/>
        <end position="984"/>
    </location>
</feature>
<feature type="transmembrane region" description="Helical" evidence="8">
    <location>
        <begin position="193"/>
        <end position="216"/>
    </location>
</feature>
<name>A0ABQ4TEA6_METOR</name>
<dbReference type="SMART" id="SM00388">
    <property type="entry name" value="HisKA"/>
    <property type="match status" value="1"/>
</dbReference>
<comment type="catalytic activity">
    <reaction evidence="1">
        <text>ATP + protein L-histidine = ADP + protein N-phospho-L-histidine.</text>
        <dbReference type="EC" id="2.7.13.3"/>
    </reaction>
</comment>
<evidence type="ECO:0000259" key="10">
    <source>
        <dbReference type="PROSITE" id="PS50110"/>
    </source>
</evidence>
<dbReference type="SUPFAM" id="SSF55874">
    <property type="entry name" value="ATPase domain of HSP90 chaperone/DNA topoisomerase II/histidine kinase"/>
    <property type="match status" value="1"/>
</dbReference>
<dbReference type="CDD" id="cd00130">
    <property type="entry name" value="PAS"/>
    <property type="match status" value="1"/>
</dbReference>
<dbReference type="SMART" id="SM00387">
    <property type="entry name" value="HATPase_c"/>
    <property type="match status" value="1"/>
</dbReference>
<dbReference type="CDD" id="cd19410">
    <property type="entry name" value="HK9-like_sensor"/>
    <property type="match status" value="1"/>
</dbReference>
<dbReference type="SMART" id="SM00448">
    <property type="entry name" value="REC"/>
    <property type="match status" value="2"/>
</dbReference>
<reference evidence="13" key="1">
    <citation type="journal article" date="2021" name="Front. Microbiol.">
        <title>Comprehensive Comparative Genomics and Phenotyping of Methylobacterium Species.</title>
        <authorList>
            <person name="Alessa O."/>
            <person name="Ogura Y."/>
            <person name="Fujitani Y."/>
            <person name="Takami H."/>
            <person name="Hayashi T."/>
            <person name="Sahin N."/>
            <person name="Tani A."/>
        </authorList>
    </citation>
    <scope>NUCLEOTIDE SEQUENCE</scope>
    <source>
        <strain evidence="13">NBRC 15689</strain>
    </source>
</reference>
<evidence type="ECO:0000259" key="12">
    <source>
        <dbReference type="PROSITE" id="PS50113"/>
    </source>
</evidence>
<feature type="transmembrane region" description="Helical" evidence="8">
    <location>
        <begin position="21"/>
        <end position="44"/>
    </location>
</feature>
<feature type="domain" description="PAC" evidence="12">
    <location>
        <begin position="429"/>
        <end position="481"/>
    </location>
</feature>
<evidence type="ECO:0000256" key="8">
    <source>
        <dbReference type="SAM" id="Phobius"/>
    </source>
</evidence>
<gene>
    <name evidence="13" type="primary">rcsC_19</name>
    <name evidence="13" type="ORF">LKMONMHP_4234</name>
</gene>
<keyword evidence="3 6" id="KW-0597">Phosphoprotein</keyword>
<dbReference type="InterPro" id="IPR007891">
    <property type="entry name" value="CHASE3"/>
</dbReference>
<keyword evidence="8" id="KW-1133">Transmembrane helix</keyword>
<feature type="domain" description="PAS" evidence="11">
    <location>
        <begin position="356"/>
        <end position="426"/>
    </location>
</feature>
<dbReference type="InterPro" id="IPR036890">
    <property type="entry name" value="HATPase_C_sf"/>
</dbReference>
<dbReference type="InterPro" id="IPR001610">
    <property type="entry name" value="PAC"/>
</dbReference>
<dbReference type="RefSeq" id="WP_238313754.1">
    <property type="nucleotide sequence ID" value="NZ_BPQV01000015.1"/>
</dbReference>
<dbReference type="Pfam" id="PF08447">
    <property type="entry name" value="PAS_3"/>
    <property type="match status" value="1"/>
</dbReference>
<dbReference type="Proteomes" id="UP001055156">
    <property type="component" value="Unassembled WGS sequence"/>
</dbReference>
<dbReference type="EC" id="2.7.13.3" evidence="2"/>
<keyword evidence="4" id="KW-0808">Transferase</keyword>
<dbReference type="SUPFAM" id="SSF52172">
    <property type="entry name" value="CheY-like"/>
    <property type="match status" value="2"/>
</dbReference>
<dbReference type="InterPro" id="IPR000014">
    <property type="entry name" value="PAS"/>
</dbReference>
<accession>A0ABQ4TEA6</accession>
<reference evidence="13" key="2">
    <citation type="submission" date="2021-08" db="EMBL/GenBank/DDBJ databases">
        <authorList>
            <person name="Tani A."/>
            <person name="Ola A."/>
            <person name="Ogura Y."/>
            <person name="Katsura K."/>
            <person name="Hayashi T."/>
        </authorList>
    </citation>
    <scope>NUCLEOTIDE SEQUENCE</scope>
    <source>
        <strain evidence="13">NBRC 15689</strain>
    </source>
</reference>
<dbReference type="Pfam" id="PF02518">
    <property type="entry name" value="HATPase_c"/>
    <property type="match status" value="1"/>
</dbReference>
<feature type="modified residue" description="4-aspartylphosphate" evidence="6">
    <location>
        <position position="917"/>
    </location>
</feature>
<dbReference type="Pfam" id="PF00072">
    <property type="entry name" value="Response_reg"/>
    <property type="match status" value="2"/>
</dbReference>
<dbReference type="SUPFAM" id="SSF47384">
    <property type="entry name" value="Homodimeric domain of signal transducing histidine kinase"/>
    <property type="match status" value="1"/>
</dbReference>
<dbReference type="InterPro" id="IPR001789">
    <property type="entry name" value="Sig_transdc_resp-reg_receiver"/>
</dbReference>
<dbReference type="InterPro" id="IPR000700">
    <property type="entry name" value="PAS-assoc_C"/>
</dbReference>
<organism evidence="13 14">
    <name type="scientific">Methylobacterium organophilum</name>
    <dbReference type="NCBI Taxonomy" id="410"/>
    <lineage>
        <taxon>Bacteria</taxon>
        <taxon>Pseudomonadati</taxon>
        <taxon>Pseudomonadota</taxon>
        <taxon>Alphaproteobacteria</taxon>
        <taxon>Hyphomicrobiales</taxon>
        <taxon>Methylobacteriaceae</taxon>
        <taxon>Methylobacterium</taxon>
    </lineage>
</organism>
<dbReference type="Gene3D" id="3.30.450.20">
    <property type="entry name" value="PAS domain"/>
    <property type="match status" value="2"/>
</dbReference>
<evidence type="ECO:0000259" key="9">
    <source>
        <dbReference type="PROSITE" id="PS50109"/>
    </source>
</evidence>
<dbReference type="PROSITE" id="PS50113">
    <property type="entry name" value="PAC"/>
    <property type="match status" value="1"/>
</dbReference>
<dbReference type="InterPro" id="IPR035965">
    <property type="entry name" value="PAS-like_dom_sf"/>
</dbReference>
<dbReference type="PROSITE" id="PS50110">
    <property type="entry name" value="RESPONSE_REGULATORY"/>
    <property type="match status" value="2"/>
</dbReference>
<dbReference type="GO" id="GO:0016301">
    <property type="term" value="F:kinase activity"/>
    <property type="evidence" value="ECO:0007669"/>
    <property type="project" value="UniProtKB-KW"/>
</dbReference>
<dbReference type="PANTHER" id="PTHR43047">
    <property type="entry name" value="TWO-COMPONENT HISTIDINE PROTEIN KINASE"/>
    <property type="match status" value="1"/>
</dbReference>
<dbReference type="InterPro" id="IPR013655">
    <property type="entry name" value="PAS_fold_3"/>
</dbReference>
<evidence type="ECO:0000313" key="13">
    <source>
        <dbReference type="EMBL" id="GJE29354.1"/>
    </source>
</evidence>
<evidence type="ECO:0000256" key="2">
    <source>
        <dbReference type="ARBA" id="ARBA00012438"/>
    </source>
</evidence>
<dbReference type="InterPro" id="IPR011006">
    <property type="entry name" value="CheY-like_superfamily"/>
</dbReference>
<dbReference type="Pfam" id="PF00512">
    <property type="entry name" value="HisKA"/>
    <property type="match status" value="1"/>
</dbReference>
<dbReference type="InterPro" id="IPR003661">
    <property type="entry name" value="HisK_dim/P_dom"/>
</dbReference>
<dbReference type="PRINTS" id="PR00344">
    <property type="entry name" value="BCTRLSENSOR"/>
</dbReference>
<evidence type="ECO:0000256" key="1">
    <source>
        <dbReference type="ARBA" id="ARBA00000085"/>
    </source>
</evidence>
<dbReference type="Gene3D" id="1.10.287.130">
    <property type="match status" value="1"/>
</dbReference>
<feature type="region of interest" description="Disordered" evidence="7">
    <location>
        <begin position="724"/>
        <end position="746"/>
    </location>
</feature>
<keyword evidence="14" id="KW-1185">Reference proteome</keyword>
<dbReference type="InterPro" id="IPR003594">
    <property type="entry name" value="HATPase_dom"/>
</dbReference>
<protein>
    <recommendedName>
        <fullName evidence="2">histidine kinase</fullName>
        <ecNumber evidence="2">2.7.13.3</ecNumber>
    </recommendedName>
</protein>
<keyword evidence="5 13" id="KW-0418">Kinase</keyword>
<dbReference type="CDD" id="cd00082">
    <property type="entry name" value="HisKA"/>
    <property type="match status" value="1"/>
</dbReference>
<feature type="domain" description="Response regulatory" evidence="10">
    <location>
        <begin position="748"/>
        <end position="861"/>
    </location>
</feature>
<keyword evidence="8" id="KW-0472">Membrane</keyword>
<evidence type="ECO:0000256" key="3">
    <source>
        <dbReference type="ARBA" id="ARBA00022553"/>
    </source>
</evidence>